<name>A0ABM5KEA6_DIAVI</name>
<feature type="compositionally biased region" description="Basic and acidic residues" evidence="3">
    <location>
        <begin position="853"/>
        <end position="867"/>
    </location>
</feature>
<evidence type="ECO:0000256" key="1">
    <source>
        <dbReference type="ARBA" id="ARBA00006663"/>
    </source>
</evidence>
<feature type="region of interest" description="Disordered" evidence="3">
    <location>
        <begin position="402"/>
        <end position="437"/>
    </location>
</feature>
<dbReference type="InterPro" id="IPR051655">
    <property type="entry name" value="FAM161"/>
</dbReference>
<evidence type="ECO:0000256" key="3">
    <source>
        <dbReference type="SAM" id="MobiDB-lite"/>
    </source>
</evidence>
<evidence type="ECO:0008006" key="6">
    <source>
        <dbReference type="Google" id="ProtNLM"/>
    </source>
</evidence>
<accession>A0ABM5KEA6</accession>
<dbReference type="PANTHER" id="PTHR21501:SF1">
    <property type="entry name" value="PROTEIN FAM-161"/>
    <property type="match status" value="1"/>
</dbReference>
<feature type="region of interest" description="Disordered" evidence="3">
    <location>
        <begin position="286"/>
        <end position="317"/>
    </location>
</feature>
<reference evidence="4" key="1">
    <citation type="submission" date="2025-05" db="UniProtKB">
        <authorList>
            <consortium name="EnsemblMetazoa"/>
        </authorList>
    </citation>
    <scope>IDENTIFICATION</scope>
</reference>
<feature type="region of interest" description="Disordered" evidence="3">
    <location>
        <begin position="651"/>
        <end position="688"/>
    </location>
</feature>
<feature type="compositionally biased region" description="Low complexity" evidence="3">
    <location>
        <begin position="670"/>
        <end position="686"/>
    </location>
</feature>
<keyword evidence="2" id="KW-0175">Coiled coil</keyword>
<dbReference type="Proteomes" id="UP001652700">
    <property type="component" value="Unplaced"/>
</dbReference>
<organism evidence="4 5">
    <name type="scientific">Diabrotica virgifera virgifera</name>
    <name type="common">western corn rootworm</name>
    <dbReference type="NCBI Taxonomy" id="50390"/>
    <lineage>
        <taxon>Eukaryota</taxon>
        <taxon>Metazoa</taxon>
        <taxon>Ecdysozoa</taxon>
        <taxon>Arthropoda</taxon>
        <taxon>Hexapoda</taxon>
        <taxon>Insecta</taxon>
        <taxon>Pterygota</taxon>
        <taxon>Neoptera</taxon>
        <taxon>Endopterygota</taxon>
        <taxon>Coleoptera</taxon>
        <taxon>Polyphaga</taxon>
        <taxon>Cucujiformia</taxon>
        <taxon>Chrysomeloidea</taxon>
        <taxon>Chrysomelidae</taxon>
        <taxon>Galerucinae</taxon>
        <taxon>Diabroticina</taxon>
        <taxon>Diabroticites</taxon>
        <taxon>Diabrotica</taxon>
    </lineage>
</organism>
<feature type="region of interest" description="Disordered" evidence="3">
    <location>
        <begin position="151"/>
        <end position="177"/>
    </location>
</feature>
<feature type="compositionally biased region" description="Polar residues" evidence="3">
    <location>
        <begin position="402"/>
        <end position="433"/>
    </location>
</feature>
<feature type="compositionally biased region" description="Basic residues" evidence="3">
    <location>
        <begin position="655"/>
        <end position="668"/>
    </location>
</feature>
<dbReference type="EnsemblMetazoa" id="XM_050652580.1">
    <property type="protein sequence ID" value="XP_050508537.1"/>
    <property type="gene ID" value="LOC114339161"/>
</dbReference>
<evidence type="ECO:0000313" key="5">
    <source>
        <dbReference type="Proteomes" id="UP001652700"/>
    </source>
</evidence>
<keyword evidence="5" id="KW-1185">Reference proteome</keyword>
<feature type="compositionally biased region" description="Basic and acidic residues" evidence="3">
    <location>
        <begin position="214"/>
        <end position="225"/>
    </location>
</feature>
<dbReference type="GeneID" id="114339161"/>
<sequence>MYNHTSSVYNNSCVTVPRSPIIGLPLPSYEQNYKYLIENQDRALNINLMETKKYLDKETTKSFVEFFTNIPDYDEIHHLSNKEFYEKLENLREKKKLFEENLHKEIKFDPKNSEAIEEYKKQKLGANKIKEKKKPAIKPSNRANRIKEPLNPILTPDIDSEFSDREEHKEKKKSSLKPYFNHLSKNLRPAITPDLDSEYSDKDILNKPPSRRSVRIETPSDRFSNDETPEPYFRSKSRANISSSSLKRSASLTGWDDWRSKSRTQFSSLDLKTRNNGYSDIKFKPSSSYSSQNFRSGNLTDYEDLKSRSGGNYLKSTGNLSDYEDYKPFDDFKNTKVNNEDLSSKLKTNYEGINNKSRYSVVKSIENCDADGLRPKSRANDLKTSGNLTDWEDLSIENLNLNSVSNSPEPLQTRSAPTSPVKSNNKNDWSNGGITIPKPFQMTVRDEENKIVEELFFKMKKPKDDKPEMFKANDVPVESQIPLFDKIMADQQRRSFVSKQKRKAALRASMRPFSFTKRDEEIQELTRELSKSSPNLYIDPPLKIKKFKAKPIPKNLFSNYIYRKMHEDEYYRALQKKIRAEELLKAASLPPSMAKRERSKPKLNVCPRSFSNLSTEEKVIKKSKIVPNYRAYQDKFEKELEDMKNEFISTSPRPFKLKTSKRTRRHLRQSSASSKTSSSKTVTPSSFDMSSINTSNLAAILRIQSARQKIEMEMIRALDEAQRRDEARWREKLFRKKPIWHNLAYNHEDDLAIRLQLRRDEEKLRKEEHKMRMSLMYGRVQKQPTLFERQSQMKYPVTREELEDQLREMYGKKNESIRSISNLSGKKSMVGINFSKSNPADCNFNIDMDDIESKEKESLEEKEKCDCLSDDIDNDPDLKLV</sequence>
<evidence type="ECO:0000313" key="4">
    <source>
        <dbReference type="EnsemblMetazoa" id="XP_050508537.1"/>
    </source>
</evidence>
<feature type="region of interest" description="Disordered" evidence="3">
    <location>
        <begin position="853"/>
        <end position="881"/>
    </location>
</feature>
<feature type="region of interest" description="Disordered" evidence="3">
    <location>
        <begin position="190"/>
        <end position="240"/>
    </location>
</feature>
<feature type="compositionally biased region" description="Polar residues" evidence="3">
    <location>
        <begin position="286"/>
        <end position="299"/>
    </location>
</feature>
<evidence type="ECO:0000256" key="2">
    <source>
        <dbReference type="ARBA" id="ARBA00023054"/>
    </source>
</evidence>
<comment type="similarity">
    <text evidence="1">Belongs to the FAM161 family.</text>
</comment>
<dbReference type="RefSeq" id="XP_050508537.1">
    <property type="nucleotide sequence ID" value="XM_050652580.1"/>
</dbReference>
<proteinExistence type="inferred from homology"/>
<protein>
    <recommendedName>
        <fullName evidence="6">Protein FAM161A</fullName>
    </recommendedName>
</protein>
<dbReference type="PANTHER" id="PTHR21501">
    <property type="entry name" value="PROTEIN FAM-161"/>
    <property type="match status" value="1"/>
</dbReference>
<dbReference type="Pfam" id="PF10595">
    <property type="entry name" value="FAM161A_B"/>
    <property type="match status" value="1"/>
</dbReference>
<dbReference type="InterPro" id="IPR019579">
    <property type="entry name" value="FAM161A/B"/>
</dbReference>